<sequence>MAIDGDLQRHHGSDHSIPDLRPGAAVDHARRQVQQEVDQPRRLAPVEQIAQQSVLLRADARKRRDLGKQRIEQSGAHRSPLHTTHVMRARKPQKAANEG</sequence>
<dbReference type="EMBL" id="BEZZ01198394">
    <property type="protein sequence ID" value="GCC46768.1"/>
    <property type="molecule type" value="Genomic_DNA"/>
</dbReference>
<reference evidence="2 3" key="1">
    <citation type="journal article" date="2018" name="Nat. Ecol. Evol.">
        <title>Shark genomes provide insights into elasmobranch evolution and the origin of vertebrates.</title>
        <authorList>
            <person name="Hara Y"/>
            <person name="Yamaguchi K"/>
            <person name="Onimaru K"/>
            <person name="Kadota M"/>
            <person name="Koyanagi M"/>
            <person name="Keeley SD"/>
            <person name="Tatsumi K"/>
            <person name="Tanaka K"/>
            <person name="Motone F"/>
            <person name="Kageyama Y"/>
            <person name="Nozu R"/>
            <person name="Adachi N"/>
            <person name="Nishimura O"/>
            <person name="Nakagawa R"/>
            <person name="Tanegashima C"/>
            <person name="Kiyatake I"/>
            <person name="Matsumoto R"/>
            <person name="Murakumo K"/>
            <person name="Nishida K"/>
            <person name="Terakita A"/>
            <person name="Kuratani S"/>
            <person name="Sato K"/>
            <person name="Hyodo S Kuraku.S."/>
        </authorList>
    </citation>
    <scope>NUCLEOTIDE SEQUENCE [LARGE SCALE GENOMIC DNA]</scope>
</reference>
<gene>
    <name evidence="2" type="ORF">chiPu_0031000</name>
</gene>
<feature type="compositionally biased region" description="Basic and acidic residues" evidence="1">
    <location>
        <begin position="1"/>
        <end position="18"/>
    </location>
</feature>
<accession>A0A401TVX0</accession>
<evidence type="ECO:0000313" key="2">
    <source>
        <dbReference type="EMBL" id="GCC46768.1"/>
    </source>
</evidence>
<feature type="region of interest" description="Disordered" evidence="1">
    <location>
        <begin position="1"/>
        <end position="23"/>
    </location>
</feature>
<organism evidence="2 3">
    <name type="scientific">Chiloscyllium punctatum</name>
    <name type="common">Brownbanded bambooshark</name>
    <name type="synonym">Hemiscyllium punctatum</name>
    <dbReference type="NCBI Taxonomy" id="137246"/>
    <lineage>
        <taxon>Eukaryota</taxon>
        <taxon>Metazoa</taxon>
        <taxon>Chordata</taxon>
        <taxon>Craniata</taxon>
        <taxon>Vertebrata</taxon>
        <taxon>Chondrichthyes</taxon>
        <taxon>Elasmobranchii</taxon>
        <taxon>Galeomorphii</taxon>
        <taxon>Galeoidea</taxon>
        <taxon>Orectolobiformes</taxon>
        <taxon>Hemiscylliidae</taxon>
        <taxon>Chiloscyllium</taxon>
    </lineage>
</organism>
<proteinExistence type="predicted"/>
<evidence type="ECO:0000256" key="1">
    <source>
        <dbReference type="SAM" id="MobiDB-lite"/>
    </source>
</evidence>
<dbReference type="AlphaFoldDB" id="A0A401TVX0"/>
<name>A0A401TVX0_CHIPU</name>
<keyword evidence="3" id="KW-1185">Reference proteome</keyword>
<evidence type="ECO:0000313" key="3">
    <source>
        <dbReference type="Proteomes" id="UP000287033"/>
    </source>
</evidence>
<comment type="caution">
    <text evidence="2">The sequence shown here is derived from an EMBL/GenBank/DDBJ whole genome shotgun (WGS) entry which is preliminary data.</text>
</comment>
<feature type="region of interest" description="Disordered" evidence="1">
    <location>
        <begin position="60"/>
        <end position="99"/>
    </location>
</feature>
<dbReference type="Proteomes" id="UP000287033">
    <property type="component" value="Unassembled WGS sequence"/>
</dbReference>
<protein>
    <submittedName>
        <fullName evidence="2">Uncharacterized protein</fullName>
    </submittedName>
</protein>